<dbReference type="InterPro" id="IPR036249">
    <property type="entry name" value="Thioredoxin-like_sf"/>
</dbReference>
<evidence type="ECO:0000313" key="4">
    <source>
        <dbReference type="Proteomes" id="UP000654304"/>
    </source>
</evidence>
<comment type="caution">
    <text evidence="3">The sequence shown here is derived from an EMBL/GenBank/DDBJ whole genome shotgun (WGS) entry which is preliminary data.</text>
</comment>
<dbReference type="SUPFAM" id="SSF52833">
    <property type="entry name" value="Thioredoxin-like"/>
    <property type="match status" value="1"/>
</dbReference>
<keyword evidence="1" id="KW-0732">Signal</keyword>
<feature type="signal peptide" evidence="1">
    <location>
        <begin position="1"/>
        <end position="31"/>
    </location>
</feature>
<dbReference type="EMBL" id="JACOGD010000006">
    <property type="protein sequence ID" value="MBC3932473.1"/>
    <property type="molecule type" value="Genomic_DNA"/>
</dbReference>
<dbReference type="RefSeq" id="WP_186904125.1">
    <property type="nucleotide sequence ID" value="NZ_JACOGD010000006.1"/>
</dbReference>
<reference evidence="3 4" key="1">
    <citation type="submission" date="2020-08" db="EMBL/GenBank/DDBJ databases">
        <title>Novel species isolated from subtropical streams in China.</title>
        <authorList>
            <person name="Lu H."/>
        </authorList>
    </citation>
    <scope>NUCLEOTIDE SEQUENCE [LARGE SCALE GENOMIC DNA]</scope>
    <source>
        <strain evidence="3 4">CY22W</strain>
    </source>
</reference>
<dbReference type="PROSITE" id="PS51352">
    <property type="entry name" value="THIOREDOXIN_2"/>
    <property type="match status" value="1"/>
</dbReference>
<evidence type="ECO:0000313" key="3">
    <source>
        <dbReference type="EMBL" id="MBC3932473.1"/>
    </source>
</evidence>
<sequence length="175" mass="19888">MSITVFHHIISNSLRSVALAVMLLLSAQASAKDLQIAQFQLQESSGQRIDSTQFAGKTVLVSFFTSGCNLCARDFRLMREFYVGNAKRNFVQLGISLDQNRQDFDTYQQLVKLAVPADQRFPVYWRNAPGHKDNFGVIQSQPTHFVINAKGQIVWKREGSFQAEDWDNLWETLGN</sequence>
<gene>
    <name evidence="3" type="ORF">H8K43_12360</name>
</gene>
<dbReference type="PANTHER" id="PTHR42852">
    <property type="entry name" value="THIOL:DISULFIDE INTERCHANGE PROTEIN DSBE"/>
    <property type="match status" value="1"/>
</dbReference>
<protein>
    <submittedName>
        <fullName evidence="3">TlpA family protein disulfide reductase</fullName>
    </submittedName>
</protein>
<dbReference type="CDD" id="cd02966">
    <property type="entry name" value="TlpA_like_family"/>
    <property type="match status" value="1"/>
</dbReference>
<organism evidence="3 4">
    <name type="scientific">Undibacterium curvum</name>
    <dbReference type="NCBI Taxonomy" id="2762294"/>
    <lineage>
        <taxon>Bacteria</taxon>
        <taxon>Pseudomonadati</taxon>
        <taxon>Pseudomonadota</taxon>
        <taxon>Betaproteobacteria</taxon>
        <taxon>Burkholderiales</taxon>
        <taxon>Oxalobacteraceae</taxon>
        <taxon>Undibacterium</taxon>
    </lineage>
</organism>
<evidence type="ECO:0000259" key="2">
    <source>
        <dbReference type="PROSITE" id="PS51352"/>
    </source>
</evidence>
<accession>A0ABR7A6Q6</accession>
<name>A0ABR7A6Q6_9BURK</name>
<dbReference type="InterPro" id="IPR000866">
    <property type="entry name" value="AhpC/TSA"/>
</dbReference>
<feature type="domain" description="Thioredoxin" evidence="2">
    <location>
        <begin position="30"/>
        <end position="175"/>
    </location>
</feature>
<dbReference type="InterPro" id="IPR050553">
    <property type="entry name" value="Thioredoxin_ResA/DsbE_sf"/>
</dbReference>
<dbReference type="PANTHER" id="PTHR42852:SF13">
    <property type="entry name" value="PROTEIN DIPZ"/>
    <property type="match status" value="1"/>
</dbReference>
<keyword evidence="4" id="KW-1185">Reference proteome</keyword>
<dbReference type="Proteomes" id="UP000654304">
    <property type="component" value="Unassembled WGS sequence"/>
</dbReference>
<dbReference type="Gene3D" id="3.40.30.10">
    <property type="entry name" value="Glutaredoxin"/>
    <property type="match status" value="1"/>
</dbReference>
<feature type="chain" id="PRO_5046973495" evidence="1">
    <location>
        <begin position="32"/>
        <end position="175"/>
    </location>
</feature>
<dbReference type="Pfam" id="PF00578">
    <property type="entry name" value="AhpC-TSA"/>
    <property type="match status" value="1"/>
</dbReference>
<evidence type="ECO:0000256" key="1">
    <source>
        <dbReference type="SAM" id="SignalP"/>
    </source>
</evidence>
<dbReference type="InterPro" id="IPR013766">
    <property type="entry name" value="Thioredoxin_domain"/>
</dbReference>
<proteinExistence type="predicted"/>